<reference evidence="2 3" key="1">
    <citation type="submission" date="2020-10" db="EMBL/GenBank/DDBJ databases">
        <title>Sequencing the genomes of 1000 actinobacteria strains.</title>
        <authorList>
            <person name="Klenk H.-P."/>
        </authorList>
    </citation>
    <scope>NUCLEOTIDE SEQUENCE [LARGE SCALE GENOMIC DNA]</scope>
    <source>
        <strain evidence="2 3">DSM 41803</strain>
    </source>
</reference>
<organism evidence="2 3">
    <name type="scientific">Streptomyces stelliscabiei</name>
    <dbReference type="NCBI Taxonomy" id="146820"/>
    <lineage>
        <taxon>Bacteria</taxon>
        <taxon>Bacillati</taxon>
        <taxon>Actinomycetota</taxon>
        <taxon>Actinomycetes</taxon>
        <taxon>Kitasatosporales</taxon>
        <taxon>Streptomycetaceae</taxon>
        <taxon>Streptomyces</taxon>
    </lineage>
</organism>
<feature type="region of interest" description="Disordered" evidence="1">
    <location>
        <begin position="228"/>
        <end position="277"/>
    </location>
</feature>
<proteinExistence type="predicted"/>
<comment type="caution">
    <text evidence="2">The sequence shown here is derived from an EMBL/GenBank/DDBJ whole genome shotgun (WGS) entry which is preliminary data.</text>
</comment>
<dbReference type="Proteomes" id="UP000629287">
    <property type="component" value="Unassembled WGS sequence"/>
</dbReference>
<dbReference type="EMBL" id="JADBGF010000001">
    <property type="protein sequence ID" value="MBE1602875.1"/>
    <property type="molecule type" value="Genomic_DNA"/>
</dbReference>
<gene>
    <name evidence="2" type="ORF">H4687_009004</name>
</gene>
<evidence type="ECO:0000313" key="3">
    <source>
        <dbReference type="Proteomes" id="UP000629287"/>
    </source>
</evidence>
<protein>
    <submittedName>
        <fullName evidence="2">Uncharacterized protein</fullName>
    </submittedName>
</protein>
<dbReference type="GeneID" id="86833403"/>
<evidence type="ECO:0000313" key="2">
    <source>
        <dbReference type="EMBL" id="MBE1602875.1"/>
    </source>
</evidence>
<sequence length="277" mass="29206">MNSITVSMDLQLDAAQATPAARTGPERIGTELASPIDVLLAETYLSFVVHGSQYRTSFEISDCGRRRGQHVFRTRHWSTVPRSGEASGRRPAISTAVGPLFPSQTLALRGAGALALDSGDNAAFDVFAPADGYCTVHADYASTASGTLGLAGDTAVTPASSSGSPTDKTLKLGLSAGNNRITAAGPSSDSLTLRDLRVTGGVDTTGATTYQAEAATRAGAAAVANSTWASRRQVRRQRRQRLGRHPRLPGARPCGRALRDERALRQQPGLRVRQLQP</sequence>
<dbReference type="AlphaFoldDB" id="A0A8I0PDF7"/>
<name>A0A8I0PDF7_9ACTN</name>
<dbReference type="RefSeq" id="WP_192781848.1">
    <property type="nucleotide sequence ID" value="NZ_JADBGF010000001.1"/>
</dbReference>
<accession>A0A8I0PDF7</accession>
<feature type="compositionally biased region" description="Basic residues" evidence="1">
    <location>
        <begin position="232"/>
        <end position="247"/>
    </location>
</feature>
<keyword evidence="3" id="KW-1185">Reference proteome</keyword>
<evidence type="ECO:0000256" key="1">
    <source>
        <dbReference type="SAM" id="MobiDB-lite"/>
    </source>
</evidence>